<evidence type="ECO:0000313" key="2">
    <source>
        <dbReference type="EMBL" id="KAF3565941.1"/>
    </source>
</evidence>
<feature type="compositionally biased region" description="Polar residues" evidence="1">
    <location>
        <begin position="131"/>
        <end position="142"/>
    </location>
</feature>
<feature type="compositionally biased region" description="Basic and acidic residues" evidence="1">
    <location>
        <begin position="49"/>
        <end position="68"/>
    </location>
</feature>
<accession>A0ABQ7D107</accession>
<feature type="compositionally biased region" description="Polar residues" evidence="1">
    <location>
        <begin position="70"/>
        <end position="83"/>
    </location>
</feature>
<sequence>MKLTDEMHKRFCKRLHEEQRNGEGDSASDVASTKEDRVLEYSETGSDLTTRELDEKPISCRELPKEGRPQTLNATVHTYSFQQEPRAHPSEESEHESKDIMEEETTGGTRRSRKPAMPSFNGLRRRLPPQLHSTGTVYTHLTATPIKKTDR</sequence>
<feature type="compositionally biased region" description="Basic and acidic residues" evidence="1">
    <location>
        <begin position="1"/>
        <end position="23"/>
    </location>
</feature>
<evidence type="ECO:0000256" key="1">
    <source>
        <dbReference type="SAM" id="MobiDB-lite"/>
    </source>
</evidence>
<name>A0ABQ7D107_BRACR</name>
<gene>
    <name evidence="2" type="ORF">DY000_02018366</name>
</gene>
<evidence type="ECO:0000313" key="3">
    <source>
        <dbReference type="Proteomes" id="UP000266723"/>
    </source>
</evidence>
<feature type="region of interest" description="Disordered" evidence="1">
    <location>
        <begin position="1"/>
        <end position="151"/>
    </location>
</feature>
<dbReference type="Proteomes" id="UP000266723">
    <property type="component" value="Unassembled WGS sequence"/>
</dbReference>
<feature type="compositionally biased region" description="Basic and acidic residues" evidence="1">
    <location>
        <begin position="85"/>
        <end position="100"/>
    </location>
</feature>
<organism evidence="2 3">
    <name type="scientific">Brassica cretica</name>
    <name type="common">Mustard</name>
    <dbReference type="NCBI Taxonomy" id="69181"/>
    <lineage>
        <taxon>Eukaryota</taxon>
        <taxon>Viridiplantae</taxon>
        <taxon>Streptophyta</taxon>
        <taxon>Embryophyta</taxon>
        <taxon>Tracheophyta</taxon>
        <taxon>Spermatophyta</taxon>
        <taxon>Magnoliopsida</taxon>
        <taxon>eudicotyledons</taxon>
        <taxon>Gunneridae</taxon>
        <taxon>Pentapetalae</taxon>
        <taxon>rosids</taxon>
        <taxon>malvids</taxon>
        <taxon>Brassicales</taxon>
        <taxon>Brassicaceae</taxon>
        <taxon>Brassiceae</taxon>
        <taxon>Brassica</taxon>
    </lineage>
</organism>
<proteinExistence type="predicted"/>
<keyword evidence="3" id="KW-1185">Reference proteome</keyword>
<comment type="caution">
    <text evidence="2">The sequence shown here is derived from an EMBL/GenBank/DDBJ whole genome shotgun (WGS) entry which is preliminary data.</text>
</comment>
<dbReference type="EMBL" id="QGKV02000759">
    <property type="protein sequence ID" value="KAF3565941.1"/>
    <property type="molecule type" value="Genomic_DNA"/>
</dbReference>
<protein>
    <submittedName>
        <fullName evidence="2">Uncharacterized protein</fullName>
    </submittedName>
</protein>
<reference evidence="2 3" key="1">
    <citation type="journal article" date="2020" name="BMC Genomics">
        <title>Intraspecific diversification of the crop wild relative Brassica cretica Lam. using demographic model selection.</title>
        <authorList>
            <person name="Kioukis A."/>
            <person name="Michalopoulou V.A."/>
            <person name="Briers L."/>
            <person name="Pirintsos S."/>
            <person name="Studholme D.J."/>
            <person name="Pavlidis P."/>
            <person name="Sarris P.F."/>
        </authorList>
    </citation>
    <scope>NUCLEOTIDE SEQUENCE [LARGE SCALE GENOMIC DNA]</scope>
    <source>
        <strain evidence="3">cv. PFS-1207/04</strain>
    </source>
</reference>